<dbReference type="PANTHER" id="PTHR32309:SF31">
    <property type="entry name" value="CAPSULAR EXOPOLYSACCHARIDE FAMILY"/>
    <property type="match status" value="1"/>
</dbReference>
<keyword evidence="2" id="KW-0812">Transmembrane</keyword>
<evidence type="ECO:0000313" key="4">
    <source>
        <dbReference type="Proteomes" id="UP000476030"/>
    </source>
</evidence>
<dbReference type="AlphaFoldDB" id="A0A6L8W3P9"/>
<organism evidence="3 4">
    <name type="scientific">Sneathiella litorea</name>
    <dbReference type="NCBI Taxonomy" id="2606216"/>
    <lineage>
        <taxon>Bacteria</taxon>
        <taxon>Pseudomonadati</taxon>
        <taxon>Pseudomonadota</taxon>
        <taxon>Alphaproteobacteria</taxon>
        <taxon>Sneathiellales</taxon>
        <taxon>Sneathiellaceae</taxon>
        <taxon>Sneathiella</taxon>
    </lineage>
</organism>
<name>A0A6L8W3P9_9PROT</name>
<keyword evidence="1" id="KW-0175">Coiled coil</keyword>
<dbReference type="Gene3D" id="1.20.1170.10">
    <property type="match status" value="1"/>
</dbReference>
<dbReference type="RefSeq" id="WP_161314181.1">
    <property type="nucleotide sequence ID" value="NZ_WTUW01000001.1"/>
</dbReference>
<feature type="coiled-coil region" evidence="1">
    <location>
        <begin position="193"/>
        <end position="256"/>
    </location>
</feature>
<evidence type="ECO:0000313" key="3">
    <source>
        <dbReference type="EMBL" id="MZR29715.1"/>
    </source>
</evidence>
<feature type="transmembrane region" description="Helical" evidence="2">
    <location>
        <begin position="443"/>
        <end position="465"/>
    </location>
</feature>
<keyword evidence="2" id="KW-0472">Membrane</keyword>
<sequence>MSQDYTLPEEESSPINIERILSAAKRRFLFFLIPFVAVLAASVAVILILPPLYTSFGTILVETQQISTDLIESTVNSDPDQRIRMIEQRVMTRENLLRIIDKYNVYGNDRQYMTVSELVFRMQEEIGIEVITSSLGGSRRGDTTIAFMVAFNHENPQIATDVANELVTLFLSENVRTRTERASEATAFLSDEADKVRRLLTQVESEIVAYKQKYKDALPEHLGLRQSMLERSEGEIRDLRRDLRALEEDKRYLQIELTSARSGITASGGEQSELARNLSTLKDNLVESSTRLTDSHPNIIALKKRIAAMEKQVEEESTAALAAASQEQTAASGVYNPVVEKLQIRISATDDKIAETRRQISATTQKIADLEAIILEIPQVERGLTGLDRTYSDLLDKLNSLESKQAQAQLSQNLEEEKKAERFVLLEPPIVPTEPVSPDRKKILGIGGFLAFALGVACVFLIELIDRRIHSASELEAVLKHPPIVSIPYIHTKKENVQHRMKVGIYFLIPIAIFALLLLAVHFFYIPLDDLFYRAWVAIDRLLVAL</sequence>
<feature type="transmembrane region" description="Helical" evidence="2">
    <location>
        <begin position="503"/>
        <end position="526"/>
    </location>
</feature>
<dbReference type="PANTHER" id="PTHR32309">
    <property type="entry name" value="TYROSINE-PROTEIN KINASE"/>
    <property type="match status" value="1"/>
</dbReference>
<evidence type="ECO:0000256" key="2">
    <source>
        <dbReference type="SAM" id="Phobius"/>
    </source>
</evidence>
<keyword evidence="2" id="KW-1133">Transmembrane helix</keyword>
<keyword evidence="4" id="KW-1185">Reference proteome</keyword>
<dbReference type="InterPro" id="IPR050445">
    <property type="entry name" value="Bact_polysacc_biosynth/exp"/>
</dbReference>
<reference evidence="3 4" key="1">
    <citation type="submission" date="2019-12" db="EMBL/GenBank/DDBJ databases">
        <title>Snethiella sp. nov. sp. isolated from sea sand.</title>
        <authorList>
            <person name="Kim J."/>
            <person name="Jeong S.E."/>
            <person name="Jung H.S."/>
            <person name="Jeon C.O."/>
        </authorList>
    </citation>
    <scope>NUCLEOTIDE SEQUENCE [LARGE SCALE GENOMIC DNA]</scope>
    <source>
        <strain evidence="3 4">DP05</strain>
    </source>
</reference>
<comment type="caution">
    <text evidence="3">The sequence shown here is derived from an EMBL/GenBank/DDBJ whole genome shotgun (WGS) entry which is preliminary data.</text>
</comment>
<feature type="coiled-coil region" evidence="1">
    <location>
        <begin position="299"/>
        <end position="404"/>
    </location>
</feature>
<dbReference type="EMBL" id="WTUW01000001">
    <property type="protein sequence ID" value="MZR29715.1"/>
    <property type="molecule type" value="Genomic_DNA"/>
</dbReference>
<accession>A0A6L8W3P9</accession>
<evidence type="ECO:0000256" key="1">
    <source>
        <dbReference type="SAM" id="Coils"/>
    </source>
</evidence>
<protein>
    <submittedName>
        <fullName evidence="3">Lipopolysaccharide biosynthesis protein</fullName>
    </submittedName>
</protein>
<feature type="transmembrane region" description="Helical" evidence="2">
    <location>
        <begin position="28"/>
        <end position="53"/>
    </location>
</feature>
<proteinExistence type="predicted"/>
<dbReference type="SUPFAM" id="SSF58100">
    <property type="entry name" value="Bacterial hemolysins"/>
    <property type="match status" value="1"/>
</dbReference>
<dbReference type="Proteomes" id="UP000476030">
    <property type="component" value="Unassembled WGS sequence"/>
</dbReference>
<gene>
    <name evidence="3" type="ORF">GQE98_03610</name>
</gene>